<dbReference type="GO" id="GO:0005432">
    <property type="term" value="F:calcium:sodium antiporter activity"/>
    <property type="evidence" value="ECO:0007669"/>
    <property type="project" value="InterPro"/>
</dbReference>
<feature type="domain" description="Sodium/calcium exchanger membrane region" evidence="11">
    <location>
        <begin position="207"/>
        <end position="368"/>
    </location>
</feature>
<dbReference type="Gene3D" id="1.20.1420.30">
    <property type="entry name" value="NCX, central ion-binding region"/>
    <property type="match status" value="1"/>
</dbReference>
<evidence type="ECO:0000256" key="6">
    <source>
        <dbReference type="ARBA" id="ARBA00022989"/>
    </source>
</evidence>
<feature type="domain" description="Sodium/calcium exchanger membrane region" evidence="11">
    <location>
        <begin position="155"/>
        <end position="204"/>
    </location>
</feature>
<keyword evidence="8 10" id="KW-0472">Membrane</keyword>
<dbReference type="Pfam" id="PF01699">
    <property type="entry name" value="Na_Ca_ex"/>
    <property type="match status" value="2"/>
</dbReference>
<name>A0A443S681_9ACAR</name>
<feature type="transmembrane region" description="Helical" evidence="10">
    <location>
        <begin position="282"/>
        <end position="302"/>
    </location>
</feature>
<keyword evidence="4" id="KW-0109">Calcium transport</keyword>
<dbReference type="GO" id="GO:0042383">
    <property type="term" value="C:sarcolemma"/>
    <property type="evidence" value="ECO:0007669"/>
    <property type="project" value="TreeGrafter"/>
</dbReference>
<dbReference type="STRING" id="299467.A0A443S681"/>
<evidence type="ECO:0000256" key="9">
    <source>
        <dbReference type="SAM" id="MobiDB-lite"/>
    </source>
</evidence>
<dbReference type="InterPro" id="IPR044880">
    <property type="entry name" value="NCX_ion-bd_dom_sf"/>
</dbReference>
<gene>
    <name evidence="12" type="ORF">B4U80_07212</name>
</gene>
<dbReference type="InterPro" id="IPR004836">
    <property type="entry name" value="Na_Ca_Ex"/>
</dbReference>
<keyword evidence="3" id="KW-0050">Antiport</keyword>
<keyword evidence="5 10" id="KW-0812">Transmembrane</keyword>
<evidence type="ECO:0000256" key="4">
    <source>
        <dbReference type="ARBA" id="ARBA00022568"/>
    </source>
</evidence>
<keyword evidence="13" id="KW-1185">Reference proteome</keyword>
<feature type="transmembrane region" description="Helical" evidence="10">
    <location>
        <begin position="152"/>
        <end position="172"/>
    </location>
</feature>
<organism evidence="12 13">
    <name type="scientific">Leptotrombidium deliense</name>
    <dbReference type="NCBI Taxonomy" id="299467"/>
    <lineage>
        <taxon>Eukaryota</taxon>
        <taxon>Metazoa</taxon>
        <taxon>Ecdysozoa</taxon>
        <taxon>Arthropoda</taxon>
        <taxon>Chelicerata</taxon>
        <taxon>Arachnida</taxon>
        <taxon>Acari</taxon>
        <taxon>Acariformes</taxon>
        <taxon>Trombidiformes</taxon>
        <taxon>Prostigmata</taxon>
        <taxon>Anystina</taxon>
        <taxon>Parasitengona</taxon>
        <taxon>Trombiculoidea</taxon>
        <taxon>Trombiculidae</taxon>
        <taxon>Leptotrombidium</taxon>
    </lineage>
</organism>
<dbReference type="GO" id="GO:0012505">
    <property type="term" value="C:endomembrane system"/>
    <property type="evidence" value="ECO:0007669"/>
    <property type="project" value="UniProtKB-SubCell"/>
</dbReference>
<dbReference type="InterPro" id="IPR004837">
    <property type="entry name" value="NaCa_Exmemb"/>
</dbReference>
<protein>
    <submittedName>
        <fullName evidence="12">Sodium/calcium exchanger 3-like protein</fullName>
    </submittedName>
</protein>
<dbReference type="PRINTS" id="PR01259">
    <property type="entry name" value="NACAEXCHNGR"/>
</dbReference>
<evidence type="ECO:0000256" key="8">
    <source>
        <dbReference type="ARBA" id="ARBA00023136"/>
    </source>
</evidence>
<dbReference type="InterPro" id="IPR051171">
    <property type="entry name" value="CaCA"/>
</dbReference>
<dbReference type="GO" id="GO:0098703">
    <property type="term" value="P:calcium ion import across plasma membrane"/>
    <property type="evidence" value="ECO:0007669"/>
    <property type="project" value="TreeGrafter"/>
</dbReference>
<evidence type="ECO:0000256" key="1">
    <source>
        <dbReference type="ARBA" id="ARBA00004127"/>
    </source>
</evidence>
<accession>A0A443S681</accession>
<comment type="caution">
    <text evidence="12">The sequence shown here is derived from an EMBL/GenBank/DDBJ whole genome shotgun (WGS) entry which is preliminary data.</text>
</comment>
<feature type="transmembrane region" description="Helical" evidence="10">
    <location>
        <begin position="130"/>
        <end position="146"/>
    </location>
</feature>
<dbReference type="OrthoDB" id="418484at2759"/>
<evidence type="ECO:0000259" key="11">
    <source>
        <dbReference type="Pfam" id="PF01699"/>
    </source>
</evidence>
<reference evidence="12 13" key="1">
    <citation type="journal article" date="2018" name="Gigascience">
        <title>Genomes of trombidid mites reveal novel predicted allergens and laterally-transferred genes associated with secondary metabolism.</title>
        <authorList>
            <person name="Dong X."/>
            <person name="Chaisiri K."/>
            <person name="Xia D."/>
            <person name="Armstrong S.D."/>
            <person name="Fang Y."/>
            <person name="Donnelly M.J."/>
            <person name="Kadowaki T."/>
            <person name="McGarry J.W."/>
            <person name="Darby A.C."/>
            <person name="Makepeace B.L."/>
        </authorList>
    </citation>
    <scope>NUCLEOTIDE SEQUENCE [LARGE SCALE GENOMIC DNA]</scope>
    <source>
        <strain evidence="12">UoL-UT</strain>
    </source>
</reference>
<evidence type="ECO:0000256" key="10">
    <source>
        <dbReference type="SAM" id="Phobius"/>
    </source>
</evidence>
<dbReference type="EMBL" id="NCKV01007360">
    <property type="protein sequence ID" value="RWS23003.1"/>
    <property type="molecule type" value="Genomic_DNA"/>
</dbReference>
<evidence type="ECO:0000256" key="5">
    <source>
        <dbReference type="ARBA" id="ARBA00022692"/>
    </source>
</evidence>
<feature type="region of interest" description="Disordered" evidence="9">
    <location>
        <begin position="29"/>
        <end position="49"/>
    </location>
</feature>
<dbReference type="AlphaFoldDB" id="A0A443S681"/>
<dbReference type="GO" id="GO:0030424">
    <property type="term" value="C:axon"/>
    <property type="evidence" value="ECO:0007669"/>
    <property type="project" value="TreeGrafter"/>
</dbReference>
<evidence type="ECO:0000313" key="12">
    <source>
        <dbReference type="EMBL" id="RWS23003.1"/>
    </source>
</evidence>
<feature type="transmembrane region" description="Helical" evidence="10">
    <location>
        <begin position="314"/>
        <end position="334"/>
    </location>
</feature>
<evidence type="ECO:0000256" key="3">
    <source>
        <dbReference type="ARBA" id="ARBA00022449"/>
    </source>
</evidence>
<evidence type="ECO:0000313" key="13">
    <source>
        <dbReference type="Proteomes" id="UP000288716"/>
    </source>
</evidence>
<dbReference type="Gene3D" id="2.60.40.2030">
    <property type="match status" value="1"/>
</dbReference>
<feature type="transmembrane region" description="Helical" evidence="10">
    <location>
        <begin position="205"/>
        <end position="225"/>
    </location>
</feature>
<evidence type="ECO:0000256" key="7">
    <source>
        <dbReference type="ARBA" id="ARBA00023065"/>
    </source>
</evidence>
<keyword evidence="2" id="KW-0813">Transport</keyword>
<comment type="subcellular location">
    <subcellularLocation>
        <location evidence="1">Endomembrane system</location>
        <topology evidence="1">Multi-pass membrane protein</topology>
    </subcellularLocation>
</comment>
<dbReference type="VEuPathDB" id="VectorBase:LDEU009037"/>
<sequence>AEIPIQIIDNESYEKDAVFYVELFEPIRHEDRSEESTEPPSSPKLELSPNQEKVALLGRPRLGELKQCTIRIKESKEFKNTVDKLFRKANTSFVVGASSWKEQFIEAVTVSAGDEEDEDGEQKMPTCCDYVMHFITLFWKVLFAFVPPTDYLDGWVCFVVSIIGIGLLTAVIGDLASHLGCTVGLKDTVTAIAFVALGTSVPDVWGGWACFMASIVGIGMLTAVVGDVASHFGCVVGLRDAVTAISIVALGTSLPDTFASKVAAINDQYADSSIGNVTGSNAVNVFLGIGIAWTIAAVVNAFRGQPFKVPPGNLAFSVTLFCACAFVCCTGLLIRRYVIGGELGGRMTWKLPTTIIFVGLWVMYVLLSAFEAYEMLPWF</sequence>
<dbReference type="PANTHER" id="PTHR11878:SF65">
    <property type="entry name" value="NA_CA-EXCHANGE PROTEIN, ISOFORM G"/>
    <property type="match status" value="1"/>
</dbReference>
<dbReference type="Proteomes" id="UP000288716">
    <property type="component" value="Unassembled WGS sequence"/>
</dbReference>
<evidence type="ECO:0000256" key="2">
    <source>
        <dbReference type="ARBA" id="ARBA00022448"/>
    </source>
</evidence>
<feature type="non-terminal residue" evidence="12">
    <location>
        <position position="1"/>
    </location>
</feature>
<dbReference type="InterPro" id="IPR038081">
    <property type="entry name" value="CalX-like_sf"/>
</dbReference>
<keyword evidence="4" id="KW-0106">Calcium</keyword>
<keyword evidence="6 10" id="KW-1133">Transmembrane helix</keyword>
<keyword evidence="7" id="KW-0406">Ion transport</keyword>
<dbReference type="PANTHER" id="PTHR11878">
    <property type="entry name" value="SODIUM/CALCIUM EXCHANGER"/>
    <property type="match status" value="1"/>
</dbReference>
<dbReference type="GO" id="GO:0098794">
    <property type="term" value="C:postsynapse"/>
    <property type="evidence" value="ECO:0007669"/>
    <property type="project" value="TreeGrafter"/>
</dbReference>
<proteinExistence type="predicted"/>
<feature type="transmembrane region" description="Helical" evidence="10">
    <location>
        <begin position="354"/>
        <end position="373"/>
    </location>
</feature>